<feature type="transmembrane region" description="Helical" evidence="7">
    <location>
        <begin position="6"/>
        <end position="29"/>
    </location>
</feature>
<keyword evidence="2 6" id="KW-0349">Heme</keyword>
<accession>A0ABT2WBC9</accession>
<evidence type="ECO:0000256" key="1">
    <source>
        <dbReference type="ARBA" id="ARBA00022448"/>
    </source>
</evidence>
<dbReference type="InterPro" id="IPR036909">
    <property type="entry name" value="Cyt_c-like_dom_sf"/>
</dbReference>
<dbReference type="PANTHER" id="PTHR37823:SF2">
    <property type="entry name" value="CYTOCHROME C-550"/>
    <property type="match status" value="1"/>
</dbReference>
<sequence>MKRNALFPYILIMVFGVGLIVALSLIGLYSGNEEAEGEKDSDSALSEATPEEIYSQAGCISCHGENYEGVSGPELKNVDKRLSAEEVKNVLVNGSGPMPGNLVPEEKLDEMVEWVLSLE</sequence>
<evidence type="ECO:0000256" key="7">
    <source>
        <dbReference type="SAM" id="Phobius"/>
    </source>
</evidence>
<dbReference type="PIRSF" id="PIRSF000025">
    <property type="entry name" value="Cytc_Bsub_c550"/>
    <property type="match status" value="1"/>
</dbReference>
<evidence type="ECO:0000313" key="10">
    <source>
        <dbReference type="Proteomes" id="UP001208656"/>
    </source>
</evidence>
<dbReference type="Pfam" id="PF13442">
    <property type="entry name" value="Cytochrome_CBB3"/>
    <property type="match status" value="1"/>
</dbReference>
<keyword evidence="7" id="KW-0472">Membrane</keyword>
<dbReference type="InterPro" id="IPR009056">
    <property type="entry name" value="Cyt_c-like_dom"/>
</dbReference>
<proteinExistence type="predicted"/>
<dbReference type="RefSeq" id="WP_263060691.1">
    <property type="nucleotide sequence ID" value="NZ_JAOUSE010000001.1"/>
</dbReference>
<dbReference type="NCBIfam" id="NF045773">
    <property type="entry name" value="cytochro_C550"/>
    <property type="match status" value="1"/>
</dbReference>
<evidence type="ECO:0000256" key="6">
    <source>
        <dbReference type="PROSITE-ProRule" id="PRU00433"/>
    </source>
</evidence>
<dbReference type="PANTHER" id="PTHR37823">
    <property type="entry name" value="CYTOCHROME C-553-LIKE"/>
    <property type="match status" value="1"/>
</dbReference>
<feature type="domain" description="Cytochrome c" evidence="8">
    <location>
        <begin position="45"/>
        <end position="119"/>
    </location>
</feature>
<name>A0ABT2WBC9_9BACI</name>
<evidence type="ECO:0000313" key="9">
    <source>
        <dbReference type="EMBL" id="MCU9592987.1"/>
    </source>
</evidence>
<comment type="caution">
    <text evidence="9">The sequence shown here is derived from an EMBL/GenBank/DDBJ whole genome shotgun (WGS) entry which is preliminary data.</text>
</comment>
<keyword evidence="5 6" id="KW-0408">Iron</keyword>
<keyword evidence="7" id="KW-1133">Transmembrane helix</keyword>
<dbReference type="Proteomes" id="UP001208656">
    <property type="component" value="Unassembled WGS sequence"/>
</dbReference>
<protein>
    <submittedName>
        <fullName evidence="9">Cytochrome c</fullName>
    </submittedName>
</protein>
<dbReference type="SUPFAM" id="SSF46626">
    <property type="entry name" value="Cytochrome c"/>
    <property type="match status" value="1"/>
</dbReference>
<gene>
    <name evidence="9" type="ORF">OEV82_00785</name>
</gene>
<keyword evidence="1" id="KW-0813">Transport</keyword>
<dbReference type="InterPro" id="IPR012218">
    <property type="entry name" value="Cyt_c_BACSU-c550-type"/>
</dbReference>
<evidence type="ECO:0000256" key="5">
    <source>
        <dbReference type="ARBA" id="ARBA00023004"/>
    </source>
</evidence>
<dbReference type="EMBL" id="JAOUSE010000001">
    <property type="protein sequence ID" value="MCU9592987.1"/>
    <property type="molecule type" value="Genomic_DNA"/>
</dbReference>
<dbReference type="Gene3D" id="1.10.760.10">
    <property type="entry name" value="Cytochrome c-like domain"/>
    <property type="match status" value="1"/>
</dbReference>
<dbReference type="InterPro" id="IPR051811">
    <property type="entry name" value="Cytochrome_c550/c551-like"/>
</dbReference>
<evidence type="ECO:0000256" key="4">
    <source>
        <dbReference type="ARBA" id="ARBA00022982"/>
    </source>
</evidence>
<keyword evidence="10" id="KW-1185">Reference proteome</keyword>
<evidence type="ECO:0000256" key="3">
    <source>
        <dbReference type="ARBA" id="ARBA00022723"/>
    </source>
</evidence>
<reference evidence="9 10" key="1">
    <citation type="submission" date="2022-10" db="EMBL/GenBank/DDBJ databases">
        <title>Description of Fervidibacillus gen. nov. in the family Fervidibacillaceae fam. nov. with two species, Fervidibacillus albus sp. nov., and Fervidibacillus halotolerans sp. nov., isolated from tidal flat sediments.</title>
        <authorList>
            <person name="Kwon K.K."/>
            <person name="Yang S.-H."/>
        </authorList>
    </citation>
    <scope>NUCLEOTIDE SEQUENCE [LARGE SCALE GENOMIC DNA]</scope>
    <source>
        <strain evidence="9 10">DSM 23332</strain>
    </source>
</reference>
<keyword evidence="4" id="KW-0249">Electron transport</keyword>
<keyword evidence="3 6" id="KW-0479">Metal-binding</keyword>
<organism evidence="9 10">
    <name type="scientific">Pallidibacillus thermolactis</name>
    <dbReference type="NCBI Taxonomy" id="251051"/>
    <lineage>
        <taxon>Bacteria</taxon>
        <taxon>Bacillati</taxon>
        <taxon>Bacillota</taxon>
        <taxon>Bacilli</taxon>
        <taxon>Bacillales</taxon>
        <taxon>Bacillaceae</taxon>
        <taxon>Pallidibacillus</taxon>
    </lineage>
</organism>
<keyword evidence="7" id="KW-0812">Transmembrane</keyword>
<evidence type="ECO:0000259" key="8">
    <source>
        <dbReference type="PROSITE" id="PS51007"/>
    </source>
</evidence>
<dbReference type="PROSITE" id="PS51007">
    <property type="entry name" value="CYTC"/>
    <property type="match status" value="1"/>
</dbReference>
<evidence type="ECO:0000256" key="2">
    <source>
        <dbReference type="ARBA" id="ARBA00022617"/>
    </source>
</evidence>
<dbReference type="InterPro" id="IPR054780">
    <property type="entry name" value="Cytochro_C550_firm"/>
</dbReference>